<proteinExistence type="predicted"/>
<gene>
    <name evidence="1" type="ORF">SGUI_2103</name>
</gene>
<keyword evidence="2" id="KW-1185">Reference proteome</keyword>
<dbReference type="EMBL" id="CP014989">
    <property type="protein sequence ID" value="ANS79499.1"/>
    <property type="molecule type" value="Genomic_DNA"/>
</dbReference>
<accession>A0A1B1NDI2</accession>
<organism evidence="1 2">
    <name type="scientific">Serinicoccus hydrothermalis</name>
    <dbReference type="NCBI Taxonomy" id="1758689"/>
    <lineage>
        <taxon>Bacteria</taxon>
        <taxon>Bacillati</taxon>
        <taxon>Actinomycetota</taxon>
        <taxon>Actinomycetes</taxon>
        <taxon>Micrococcales</taxon>
        <taxon>Ornithinimicrobiaceae</taxon>
        <taxon>Serinicoccus</taxon>
    </lineage>
</organism>
<protein>
    <submittedName>
        <fullName evidence="1">Uncharacterized protein</fullName>
    </submittedName>
</protein>
<name>A0A1B1NDI2_9MICO</name>
<evidence type="ECO:0000313" key="1">
    <source>
        <dbReference type="EMBL" id="ANS79499.1"/>
    </source>
</evidence>
<evidence type="ECO:0000313" key="2">
    <source>
        <dbReference type="Proteomes" id="UP000092482"/>
    </source>
</evidence>
<sequence>MAVLDYGRIMRAGDLDCSVQPDGLTCQAAGSGHGFTVNSGSYSTW</sequence>
<dbReference type="AlphaFoldDB" id="A0A1B1NDI2"/>
<dbReference type="Proteomes" id="UP000092482">
    <property type="component" value="Chromosome"/>
</dbReference>
<dbReference type="KEGG" id="serj:SGUI_2103"/>
<reference evidence="1 2" key="1">
    <citation type="submission" date="2016-03" db="EMBL/GenBank/DDBJ databases">
        <title>Shallow-sea hydrothermal system.</title>
        <authorList>
            <person name="Tang K."/>
        </authorList>
    </citation>
    <scope>NUCLEOTIDE SEQUENCE [LARGE SCALE GENOMIC DNA]</scope>
    <source>
        <strain evidence="1 2">JLT9</strain>
    </source>
</reference>